<feature type="chain" id="PRO_5046010788" description="Parvulin-like PPIase" evidence="9">
    <location>
        <begin position="23"/>
        <end position="287"/>
    </location>
</feature>
<dbReference type="EC" id="5.2.1.8" evidence="3"/>
<evidence type="ECO:0000256" key="7">
    <source>
        <dbReference type="ARBA" id="ARBA00031484"/>
    </source>
</evidence>
<dbReference type="PROSITE" id="PS50198">
    <property type="entry name" value="PPIC_PPIASE_2"/>
    <property type="match status" value="1"/>
</dbReference>
<dbReference type="PANTHER" id="PTHR47245">
    <property type="entry name" value="PEPTIDYLPROLYL ISOMERASE"/>
    <property type="match status" value="1"/>
</dbReference>
<dbReference type="EMBL" id="JAATOP010000002">
    <property type="protein sequence ID" value="NIY71486.1"/>
    <property type="molecule type" value="Genomic_DNA"/>
</dbReference>
<evidence type="ECO:0000256" key="5">
    <source>
        <dbReference type="ARBA" id="ARBA00023110"/>
    </source>
</evidence>
<comment type="catalytic activity">
    <reaction evidence="1">
        <text>[protein]-peptidylproline (omega=180) = [protein]-peptidylproline (omega=0)</text>
        <dbReference type="Rhea" id="RHEA:16237"/>
        <dbReference type="Rhea" id="RHEA-COMP:10747"/>
        <dbReference type="Rhea" id="RHEA-COMP:10748"/>
        <dbReference type="ChEBI" id="CHEBI:83833"/>
        <dbReference type="ChEBI" id="CHEBI:83834"/>
        <dbReference type="EC" id="5.2.1.8"/>
    </reaction>
</comment>
<dbReference type="SUPFAM" id="SSF54534">
    <property type="entry name" value="FKBP-like"/>
    <property type="match status" value="1"/>
</dbReference>
<evidence type="ECO:0000256" key="2">
    <source>
        <dbReference type="ARBA" id="ARBA00007656"/>
    </source>
</evidence>
<comment type="similarity">
    <text evidence="2">Belongs to the PpiC/parvulin rotamase family.</text>
</comment>
<dbReference type="InterPro" id="IPR027304">
    <property type="entry name" value="Trigger_fact/SurA_dom_sf"/>
</dbReference>
<name>A0ABX0VUB1_9RHOB</name>
<dbReference type="InterPro" id="IPR050245">
    <property type="entry name" value="PrsA_foldase"/>
</dbReference>
<feature type="signal peptide" evidence="9">
    <location>
        <begin position="1"/>
        <end position="22"/>
    </location>
</feature>
<evidence type="ECO:0000256" key="4">
    <source>
        <dbReference type="ARBA" id="ARBA00018370"/>
    </source>
</evidence>
<protein>
    <recommendedName>
        <fullName evidence="4">Parvulin-like PPIase</fullName>
        <ecNumber evidence="3">5.2.1.8</ecNumber>
    </recommendedName>
    <alternativeName>
        <fullName evidence="6">Peptidyl-prolyl cis-trans isomerase plp</fullName>
    </alternativeName>
    <alternativeName>
        <fullName evidence="7">Rotamase plp</fullName>
    </alternativeName>
</protein>
<reference evidence="11 12" key="1">
    <citation type="submission" date="2020-03" db="EMBL/GenBank/DDBJ databases">
        <title>Bacterial isolates of synthetic phycosphere.</title>
        <authorList>
            <person name="Fu H."/>
            <person name="Moran M.A."/>
        </authorList>
    </citation>
    <scope>NUCLEOTIDE SEQUENCE [LARGE SCALE GENOMIC DNA]</scope>
    <source>
        <strain evidence="11 12">HF1</strain>
    </source>
</reference>
<dbReference type="Gene3D" id="3.10.50.40">
    <property type="match status" value="1"/>
</dbReference>
<accession>A0ABX0VUB1</accession>
<dbReference type="Proteomes" id="UP000709466">
    <property type="component" value="Unassembled WGS sequence"/>
</dbReference>
<dbReference type="SUPFAM" id="SSF109998">
    <property type="entry name" value="Triger factor/SurA peptide-binding domain-like"/>
    <property type="match status" value="1"/>
</dbReference>
<organism evidence="11 12">
    <name type="scientific">Marivivens donghaensis</name>
    <dbReference type="NCBI Taxonomy" id="1699413"/>
    <lineage>
        <taxon>Bacteria</taxon>
        <taxon>Pseudomonadati</taxon>
        <taxon>Pseudomonadota</taxon>
        <taxon>Alphaproteobacteria</taxon>
        <taxon>Rhodobacterales</taxon>
        <taxon>Paracoccaceae</taxon>
        <taxon>Marivivens group</taxon>
        <taxon>Marivivens</taxon>
    </lineage>
</organism>
<sequence length="287" mass="30544">MKKFATFATASAVALIAATAQAQDTAEAATADVNADTVVATVDGTDITVANIIIAASALPQQYQQLPADVLWEGVLNQLIQQQLLADDLEDVPARAQYAIENEERSILAGEVLARVSEEAVSEEAVNAAYEKMVADFVPATEYNASHILVQTEEEAQAVVERLGAGEEFADVAADVSLDTTSANGGNLGWFGTGVMVPEFEDTVTSLEKGEVSDPVQTQFGWHIVKLEDTRDTEAPTLQQTAGQLANEIQTAAIDEYVAGLEEGADVTRSEVEFDPALISNIQLLDQ</sequence>
<dbReference type="PANTHER" id="PTHR47245:SF2">
    <property type="entry name" value="PEPTIDYL-PROLYL CIS-TRANS ISOMERASE HP_0175-RELATED"/>
    <property type="match status" value="1"/>
</dbReference>
<keyword evidence="5 8" id="KW-0697">Rotamase</keyword>
<feature type="domain" description="PpiC" evidence="10">
    <location>
        <begin position="140"/>
        <end position="229"/>
    </location>
</feature>
<dbReference type="GO" id="GO:0016853">
    <property type="term" value="F:isomerase activity"/>
    <property type="evidence" value="ECO:0007669"/>
    <property type="project" value="UniProtKB-KW"/>
</dbReference>
<dbReference type="PROSITE" id="PS01096">
    <property type="entry name" value="PPIC_PPIASE_1"/>
    <property type="match status" value="1"/>
</dbReference>
<evidence type="ECO:0000256" key="9">
    <source>
        <dbReference type="SAM" id="SignalP"/>
    </source>
</evidence>
<dbReference type="Pfam" id="PF00639">
    <property type="entry name" value="Rotamase"/>
    <property type="match status" value="1"/>
</dbReference>
<keyword evidence="9" id="KW-0732">Signal</keyword>
<evidence type="ECO:0000256" key="3">
    <source>
        <dbReference type="ARBA" id="ARBA00013194"/>
    </source>
</evidence>
<dbReference type="RefSeq" id="WP_167636378.1">
    <property type="nucleotide sequence ID" value="NZ_JAATOP010000002.1"/>
</dbReference>
<evidence type="ECO:0000256" key="6">
    <source>
        <dbReference type="ARBA" id="ARBA00030642"/>
    </source>
</evidence>
<dbReference type="InterPro" id="IPR000297">
    <property type="entry name" value="PPIase_PpiC"/>
</dbReference>
<proteinExistence type="inferred from homology"/>
<evidence type="ECO:0000256" key="1">
    <source>
        <dbReference type="ARBA" id="ARBA00000971"/>
    </source>
</evidence>
<keyword evidence="12" id="KW-1185">Reference proteome</keyword>
<dbReference type="Gene3D" id="1.10.8.1040">
    <property type="match status" value="1"/>
</dbReference>
<keyword evidence="8 11" id="KW-0413">Isomerase</keyword>
<evidence type="ECO:0000259" key="10">
    <source>
        <dbReference type="PROSITE" id="PS50198"/>
    </source>
</evidence>
<evidence type="ECO:0000313" key="11">
    <source>
        <dbReference type="EMBL" id="NIY71486.1"/>
    </source>
</evidence>
<comment type="caution">
    <text evidence="11">The sequence shown here is derived from an EMBL/GenBank/DDBJ whole genome shotgun (WGS) entry which is preliminary data.</text>
</comment>
<gene>
    <name evidence="11" type="ORF">HCZ30_03440</name>
</gene>
<dbReference type="InterPro" id="IPR046357">
    <property type="entry name" value="PPIase_dom_sf"/>
</dbReference>
<evidence type="ECO:0000256" key="8">
    <source>
        <dbReference type="PROSITE-ProRule" id="PRU00278"/>
    </source>
</evidence>
<dbReference type="InterPro" id="IPR023058">
    <property type="entry name" value="PPIase_PpiC_CS"/>
</dbReference>
<evidence type="ECO:0000313" key="12">
    <source>
        <dbReference type="Proteomes" id="UP000709466"/>
    </source>
</evidence>